<feature type="transmembrane region" description="Helical" evidence="1">
    <location>
        <begin position="361"/>
        <end position="383"/>
    </location>
</feature>
<evidence type="ECO:0000313" key="3">
    <source>
        <dbReference type="Proteomes" id="UP001189429"/>
    </source>
</evidence>
<name>A0ABN9RYW1_9DINO</name>
<keyword evidence="1" id="KW-1133">Transmembrane helix</keyword>
<reference evidence="2" key="1">
    <citation type="submission" date="2023-10" db="EMBL/GenBank/DDBJ databases">
        <authorList>
            <person name="Chen Y."/>
            <person name="Shah S."/>
            <person name="Dougan E. K."/>
            <person name="Thang M."/>
            <person name="Chan C."/>
        </authorList>
    </citation>
    <scope>NUCLEOTIDE SEQUENCE [LARGE SCALE GENOMIC DNA]</scope>
</reference>
<comment type="caution">
    <text evidence="2">The sequence shown here is derived from an EMBL/GenBank/DDBJ whole genome shotgun (WGS) entry which is preliminary data.</text>
</comment>
<organism evidence="2 3">
    <name type="scientific">Prorocentrum cordatum</name>
    <dbReference type="NCBI Taxonomy" id="2364126"/>
    <lineage>
        <taxon>Eukaryota</taxon>
        <taxon>Sar</taxon>
        <taxon>Alveolata</taxon>
        <taxon>Dinophyceae</taxon>
        <taxon>Prorocentrales</taxon>
        <taxon>Prorocentraceae</taxon>
        <taxon>Prorocentrum</taxon>
    </lineage>
</organism>
<feature type="transmembrane region" description="Helical" evidence="1">
    <location>
        <begin position="736"/>
        <end position="759"/>
    </location>
</feature>
<feature type="transmembrane region" description="Helical" evidence="1">
    <location>
        <begin position="707"/>
        <end position="724"/>
    </location>
</feature>
<feature type="transmembrane region" description="Helical" evidence="1">
    <location>
        <begin position="330"/>
        <end position="349"/>
    </location>
</feature>
<keyword evidence="3" id="KW-1185">Reference proteome</keyword>
<keyword evidence="1" id="KW-0812">Transmembrane</keyword>
<protein>
    <submittedName>
        <fullName evidence="2">Uncharacterized protein</fullName>
    </submittedName>
</protein>
<keyword evidence="1" id="KW-0472">Membrane</keyword>
<evidence type="ECO:0000256" key="1">
    <source>
        <dbReference type="SAM" id="Phobius"/>
    </source>
</evidence>
<accession>A0ABN9RYW1</accession>
<dbReference type="EMBL" id="CAUYUJ010008383">
    <property type="protein sequence ID" value="CAK0823792.1"/>
    <property type="molecule type" value="Genomic_DNA"/>
</dbReference>
<gene>
    <name evidence="2" type="ORF">PCOR1329_LOCUS24372</name>
</gene>
<feature type="transmembrane region" description="Helical" evidence="1">
    <location>
        <begin position="426"/>
        <end position="449"/>
    </location>
</feature>
<dbReference type="Proteomes" id="UP001189429">
    <property type="component" value="Unassembled WGS sequence"/>
</dbReference>
<feature type="transmembrane region" description="Helical" evidence="1">
    <location>
        <begin position="461"/>
        <end position="485"/>
    </location>
</feature>
<proteinExistence type="predicted"/>
<evidence type="ECO:0000313" key="2">
    <source>
        <dbReference type="EMBL" id="CAK0823792.1"/>
    </source>
</evidence>
<sequence>MIINSMRRLAATGLNGAIFSEALVPFLWHRDIKVGSTSEVTGNASQYERECDAVGMAPSWEQHRGLQGKILGVNFEKRIAELASAVGNVHVPIRALRQFSKWQPRRLTVAAVSALGYFINDEFADSDGIKRALDNVFTKHMRHISDHEQEFRHLVTSSRDTSVRVGARALVLFSEMARRRTISFKAKLKSVTLRVLQDERRFKDKERKKEKAIVKKKEMESQIGLNMSSQVQKPIFFDNDDVLRVPPGMMVLLTAHNEVEAHRCPNIHACPGVTLAAEELLSPSSTFFNRSCEEGYRPDLPGCAGCAPGSGRSPMDVFACKACGDRSKEALLYISLPLSLFLFGLKSAYDPSEAECFGSVLTVFLSFHSAASLVLGAIVASPIGSMMPKDASLFLSFCIASAEEASGMPSGSIDCFLERPAGVTSWLLHSAVVPVTILMLWVGGAVALGCIRGVRPNYTVIVVRPAAVFVKSFLPMIFAGVWRAWPCFHTQAGSGLEYYTMIYDVSAVCPVLGKWPPDPSAVLCPCGALLCCLLGPGLWGRYIPSEHHHAPRGLGRGAARSASGSSEPAVQGRARVLGGRHAGAEDQNSRLKNKAWSPLELYYPLFQEGGGIHLGWRSSTHVGWVRFFGEQPFNVERFPICTQPCFRRMLLASVAVLCPMSYSGGTHLKAVVMINVLALGAHAKAWPYKKEITEGMPHYLNMNNIEFLSLTTCCASALLASYLMEEGWTHDDSLDIAVMGSCIVLILAFSTLLVGLLLYTGANKLRAQLVTGPDAEEPRRERLDEPAARD</sequence>
<feature type="transmembrane region" description="Helical" evidence="1">
    <location>
        <begin position="520"/>
        <end position="539"/>
    </location>
</feature>